<feature type="coiled-coil region" evidence="6">
    <location>
        <begin position="239"/>
        <end position="286"/>
    </location>
</feature>
<dbReference type="InterPro" id="IPR003593">
    <property type="entry name" value="AAA+_ATPase"/>
</dbReference>
<dbReference type="InterPro" id="IPR003439">
    <property type="entry name" value="ABC_transporter-like_ATP-bd"/>
</dbReference>
<dbReference type="InterPro" id="IPR037118">
    <property type="entry name" value="Val-tRNA_synth_C_sf"/>
</dbReference>
<dbReference type="Pfam" id="PF12848">
    <property type="entry name" value="ABC_tran_Xtn"/>
    <property type="match status" value="1"/>
</dbReference>
<proteinExistence type="inferred from homology"/>
<comment type="similarity">
    <text evidence="4">Belongs to the ABC transporter superfamily. ABCF family. YheS subfamily.</text>
</comment>
<name>A0A4Z0M3J9_9GAMM</name>
<dbReference type="OrthoDB" id="9762051at2"/>
<evidence type="ECO:0000256" key="5">
    <source>
        <dbReference type="ARBA" id="ARBA00069073"/>
    </source>
</evidence>
<dbReference type="FunFam" id="3.40.50.300:FF:002053">
    <property type="entry name" value="ABC transporter ATP-binding protein"/>
    <property type="match status" value="1"/>
</dbReference>
<evidence type="ECO:0000256" key="1">
    <source>
        <dbReference type="ARBA" id="ARBA00022737"/>
    </source>
</evidence>
<dbReference type="PANTHER" id="PTHR19211">
    <property type="entry name" value="ATP-BINDING TRANSPORT PROTEIN-RELATED"/>
    <property type="match status" value="1"/>
</dbReference>
<evidence type="ECO:0000256" key="3">
    <source>
        <dbReference type="ARBA" id="ARBA00022840"/>
    </source>
</evidence>
<keyword evidence="9" id="KW-1185">Reference proteome</keyword>
<organism evidence="8 9">
    <name type="scientific">Mangrovimicrobium sediminis</name>
    <dbReference type="NCBI Taxonomy" id="2562682"/>
    <lineage>
        <taxon>Bacteria</taxon>
        <taxon>Pseudomonadati</taxon>
        <taxon>Pseudomonadota</taxon>
        <taxon>Gammaproteobacteria</taxon>
        <taxon>Cellvibrionales</taxon>
        <taxon>Halieaceae</taxon>
        <taxon>Mangrovimicrobium</taxon>
    </lineage>
</organism>
<dbReference type="SUPFAM" id="SSF52540">
    <property type="entry name" value="P-loop containing nucleoside triphosphate hydrolases"/>
    <property type="match status" value="2"/>
</dbReference>
<dbReference type="Gene3D" id="3.40.50.300">
    <property type="entry name" value="P-loop containing nucleotide triphosphate hydrolases"/>
    <property type="match status" value="2"/>
</dbReference>
<dbReference type="Gene3D" id="1.10.287.380">
    <property type="entry name" value="Valyl-tRNA synthetase, C-terminal domain"/>
    <property type="match status" value="1"/>
</dbReference>
<dbReference type="GO" id="GO:0005524">
    <property type="term" value="F:ATP binding"/>
    <property type="evidence" value="ECO:0007669"/>
    <property type="project" value="UniProtKB-KW"/>
</dbReference>
<dbReference type="GO" id="GO:0016887">
    <property type="term" value="F:ATP hydrolysis activity"/>
    <property type="evidence" value="ECO:0007669"/>
    <property type="project" value="InterPro"/>
</dbReference>
<dbReference type="AlphaFoldDB" id="A0A4Z0M3J9"/>
<dbReference type="PANTHER" id="PTHR19211:SF14">
    <property type="entry name" value="ATP-BINDING CASSETTE SUB-FAMILY F MEMBER 1"/>
    <property type="match status" value="1"/>
</dbReference>
<evidence type="ECO:0000313" key="8">
    <source>
        <dbReference type="EMBL" id="TGD73875.1"/>
    </source>
</evidence>
<feature type="domain" description="ABC transporter" evidence="7">
    <location>
        <begin position="313"/>
        <end position="527"/>
    </location>
</feature>
<dbReference type="GO" id="GO:0003677">
    <property type="term" value="F:DNA binding"/>
    <property type="evidence" value="ECO:0007669"/>
    <property type="project" value="InterPro"/>
</dbReference>
<keyword evidence="3 8" id="KW-0067">ATP-binding</keyword>
<dbReference type="InterPro" id="IPR017871">
    <property type="entry name" value="ABC_transporter-like_CS"/>
</dbReference>
<dbReference type="SMART" id="SM00382">
    <property type="entry name" value="AAA"/>
    <property type="match status" value="2"/>
</dbReference>
<evidence type="ECO:0000259" key="7">
    <source>
        <dbReference type="PROSITE" id="PS50893"/>
    </source>
</evidence>
<dbReference type="InterPro" id="IPR050611">
    <property type="entry name" value="ABCF"/>
</dbReference>
<evidence type="ECO:0000256" key="6">
    <source>
        <dbReference type="SAM" id="Coils"/>
    </source>
</evidence>
<keyword evidence="1" id="KW-0677">Repeat</keyword>
<sequence length="635" mass="70367">MIILRDIELRRGSKLLLQDAELTIQPGQRIALIGANGSGKSSLLALLLGELAPDHGELEGLDALRIAHMAQEVETADLPAAEYVWRGDGELAQLMDRLAELEAAGDFEAAAAIHSRLEAVDGYSAARRAERLLQGLGFAEDAGGRGVREFSGGWRIRLNLARALMAPSELLLLDEPTNHLDLDATIWLQQWLQQYPGTLLIISHDRDFIDATCERIVHVEGRQLVSYKGNYSQFERQRAERLANQQAAYEKQQRRMQEIDSFVRRFRAKASKAKQAQSRLKELERMQAIAPAHLDSPFDFRIPAPDKSSDPLLRLDEASLGYAGTAVLQGVDLQLRPGSRYGLLGRNGAGKSTLLKSLVGQLPLVAGSRTPGEHCHIGYFDQQQMEALDLGASPALHLQRLRPQARDQEVLNFLGGFDFRGDVATSAVAPLSGGEKARLALAMVAWQRPNLLVLDEPTNHLDLEMRHAMELALQDYEGAVILVSHDRHLLRNCVDELLLVHDGVVESYAQDLAAYERWLAGGTRPATETAETVSAAPEPELSARERRQQAAAQRERLKPLQKKISALEKAMADSERELGDLQAQLADPALYTDERRDDLAPLLRREGEVKQALAQSEEAWLELESALEELQSLEE</sequence>
<dbReference type="PROSITE" id="PS00211">
    <property type="entry name" value="ABC_TRANSPORTER_1"/>
    <property type="match status" value="1"/>
</dbReference>
<evidence type="ECO:0000256" key="2">
    <source>
        <dbReference type="ARBA" id="ARBA00022741"/>
    </source>
</evidence>
<dbReference type="CDD" id="cd03221">
    <property type="entry name" value="ABCF_EF-3"/>
    <property type="match status" value="2"/>
</dbReference>
<dbReference type="EMBL" id="SRLE01000006">
    <property type="protein sequence ID" value="TGD73875.1"/>
    <property type="molecule type" value="Genomic_DNA"/>
</dbReference>
<dbReference type="FunFam" id="3.40.50.300:FF:000011">
    <property type="entry name" value="Putative ABC transporter ATP-binding component"/>
    <property type="match status" value="1"/>
</dbReference>
<reference evidence="8 9" key="1">
    <citation type="submission" date="2019-04" db="EMBL/GenBank/DDBJ databases">
        <title>Taxonomy of novel Haliea sp. from mangrove soil of West Coast of India.</title>
        <authorList>
            <person name="Verma A."/>
            <person name="Kumar P."/>
            <person name="Krishnamurthi S."/>
        </authorList>
    </citation>
    <scope>NUCLEOTIDE SEQUENCE [LARGE SCALE GENOMIC DNA]</scope>
    <source>
        <strain evidence="8 9">SAOS-164</strain>
    </source>
</reference>
<dbReference type="InterPro" id="IPR027417">
    <property type="entry name" value="P-loop_NTPase"/>
</dbReference>
<dbReference type="Pfam" id="PF00005">
    <property type="entry name" value="ABC_tran"/>
    <property type="match status" value="2"/>
</dbReference>
<evidence type="ECO:0000256" key="4">
    <source>
        <dbReference type="ARBA" id="ARBA00061571"/>
    </source>
</evidence>
<gene>
    <name evidence="8" type="ORF">E4634_06960</name>
</gene>
<dbReference type="InterPro" id="IPR032524">
    <property type="entry name" value="ABC_tran_C"/>
</dbReference>
<dbReference type="InterPro" id="IPR032781">
    <property type="entry name" value="ABC_tran_Xtn"/>
</dbReference>
<feature type="domain" description="ABC transporter" evidence="7">
    <location>
        <begin position="2"/>
        <end position="246"/>
    </location>
</feature>
<feature type="coiled-coil region" evidence="6">
    <location>
        <begin position="550"/>
        <end position="584"/>
    </location>
</feature>
<comment type="caution">
    <text evidence="8">The sequence shown here is derived from an EMBL/GenBank/DDBJ whole genome shotgun (WGS) entry which is preliminary data.</text>
</comment>
<dbReference type="RefSeq" id="WP_135442197.1">
    <property type="nucleotide sequence ID" value="NZ_SRLE01000006.1"/>
</dbReference>
<dbReference type="Proteomes" id="UP000298050">
    <property type="component" value="Unassembled WGS sequence"/>
</dbReference>
<protein>
    <recommendedName>
        <fullName evidence="5">Probable ATP-binding protein YheS</fullName>
    </recommendedName>
</protein>
<keyword evidence="2" id="KW-0547">Nucleotide-binding</keyword>
<dbReference type="PROSITE" id="PS50893">
    <property type="entry name" value="ABC_TRANSPORTER_2"/>
    <property type="match status" value="2"/>
</dbReference>
<accession>A0A4Z0M3J9</accession>
<dbReference type="Pfam" id="PF16326">
    <property type="entry name" value="ABC_tran_CTD"/>
    <property type="match status" value="1"/>
</dbReference>
<evidence type="ECO:0000313" key="9">
    <source>
        <dbReference type="Proteomes" id="UP000298050"/>
    </source>
</evidence>
<keyword evidence="6" id="KW-0175">Coiled coil</keyword>